<feature type="domain" description="Histidine kinase/HSP90-like ATPase" evidence="10">
    <location>
        <begin position="283"/>
        <end position="371"/>
    </location>
</feature>
<dbReference type="PANTHER" id="PTHR24421">
    <property type="entry name" value="NITRATE/NITRITE SENSOR PROTEIN NARX-RELATED"/>
    <property type="match status" value="1"/>
</dbReference>
<dbReference type="CDD" id="cd16917">
    <property type="entry name" value="HATPase_UhpB-NarQ-NarX-like"/>
    <property type="match status" value="1"/>
</dbReference>
<evidence type="ECO:0000256" key="1">
    <source>
        <dbReference type="ARBA" id="ARBA00000085"/>
    </source>
</evidence>
<dbReference type="InterPro" id="IPR003594">
    <property type="entry name" value="HATPase_dom"/>
</dbReference>
<dbReference type="GO" id="GO:0016301">
    <property type="term" value="F:kinase activity"/>
    <property type="evidence" value="ECO:0007669"/>
    <property type="project" value="UniProtKB-KW"/>
</dbReference>
<feature type="transmembrane region" description="Helical" evidence="9">
    <location>
        <begin position="124"/>
        <end position="146"/>
    </location>
</feature>
<evidence type="ECO:0000256" key="4">
    <source>
        <dbReference type="ARBA" id="ARBA00022679"/>
    </source>
</evidence>
<keyword evidence="7" id="KW-0067">ATP-binding</keyword>
<dbReference type="Gene3D" id="1.20.5.1930">
    <property type="match status" value="1"/>
</dbReference>
<name>A0ABN3VKV7_9PSEU</name>
<dbReference type="PANTHER" id="PTHR24421:SF10">
    <property type="entry name" value="NITRATE_NITRITE SENSOR PROTEIN NARQ"/>
    <property type="match status" value="1"/>
</dbReference>
<keyword evidence="9" id="KW-0472">Membrane</keyword>
<proteinExistence type="predicted"/>
<evidence type="ECO:0000256" key="5">
    <source>
        <dbReference type="ARBA" id="ARBA00022741"/>
    </source>
</evidence>
<dbReference type="EMBL" id="BAAAUX010000026">
    <property type="protein sequence ID" value="GAA2813571.1"/>
    <property type="molecule type" value="Genomic_DNA"/>
</dbReference>
<dbReference type="SMART" id="SM00387">
    <property type="entry name" value="HATPase_c"/>
    <property type="match status" value="1"/>
</dbReference>
<keyword evidence="9" id="KW-0812">Transmembrane</keyword>
<keyword evidence="12" id="KW-1185">Reference proteome</keyword>
<evidence type="ECO:0000256" key="8">
    <source>
        <dbReference type="ARBA" id="ARBA00023012"/>
    </source>
</evidence>
<dbReference type="InterPro" id="IPR011712">
    <property type="entry name" value="Sig_transdc_His_kin_sub3_dim/P"/>
</dbReference>
<dbReference type="InterPro" id="IPR050482">
    <property type="entry name" value="Sensor_HK_TwoCompSys"/>
</dbReference>
<organism evidence="11 12">
    <name type="scientific">Saccharopolyspora taberi</name>
    <dbReference type="NCBI Taxonomy" id="60895"/>
    <lineage>
        <taxon>Bacteria</taxon>
        <taxon>Bacillati</taxon>
        <taxon>Actinomycetota</taxon>
        <taxon>Actinomycetes</taxon>
        <taxon>Pseudonocardiales</taxon>
        <taxon>Pseudonocardiaceae</taxon>
        <taxon>Saccharopolyspora</taxon>
    </lineage>
</organism>
<accession>A0ABN3VKV7</accession>
<dbReference type="SUPFAM" id="SSF55874">
    <property type="entry name" value="ATPase domain of HSP90 chaperone/DNA topoisomerase II/histidine kinase"/>
    <property type="match status" value="1"/>
</dbReference>
<evidence type="ECO:0000256" key="7">
    <source>
        <dbReference type="ARBA" id="ARBA00022840"/>
    </source>
</evidence>
<dbReference type="InterPro" id="IPR036890">
    <property type="entry name" value="HATPase_C_sf"/>
</dbReference>
<dbReference type="Pfam" id="PF07730">
    <property type="entry name" value="HisKA_3"/>
    <property type="match status" value="1"/>
</dbReference>
<dbReference type="Pfam" id="PF02518">
    <property type="entry name" value="HATPase_c"/>
    <property type="match status" value="1"/>
</dbReference>
<evidence type="ECO:0000259" key="10">
    <source>
        <dbReference type="SMART" id="SM00387"/>
    </source>
</evidence>
<evidence type="ECO:0000313" key="11">
    <source>
        <dbReference type="EMBL" id="GAA2813571.1"/>
    </source>
</evidence>
<evidence type="ECO:0000256" key="9">
    <source>
        <dbReference type="SAM" id="Phobius"/>
    </source>
</evidence>
<dbReference type="Proteomes" id="UP001500979">
    <property type="component" value="Unassembled WGS sequence"/>
</dbReference>
<evidence type="ECO:0000256" key="3">
    <source>
        <dbReference type="ARBA" id="ARBA00022553"/>
    </source>
</evidence>
<comment type="caution">
    <text evidence="11">The sequence shown here is derived from an EMBL/GenBank/DDBJ whole genome shotgun (WGS) entry which is preliminary data.</text>
</comment>
<feature type="transmembrane region" description="Helical" evidence="9">
    <location>
        <begin position="12"/>
        <end position="39"/>
    </location>
</feature>
<gene>
    <name evidence="11" type="ORF">GCM10010470_56290</name>
</gene>
<keyword evidence="6 11" id="KW-0418">Kinase</keyword>
<dbReference type="EC" id="2.7.13.3" evidence="2"/>
<keyword evidence="3" id="KW-0597">Phosphoprotein</keyword>
<keyword evidence="5" id="KW-0547">Nucleotide-binding</keyword>
<comment type="catalytic activity">
    <reaction evidence="1">
        <text>ATP + protein L-histidine = ADP + protein N-phospho-L-histidine.</text>
        <dbReference type="EC" id="2.7.13.3"/>
    </reaction>
</comment>
<reference evidence="11 12" key="1">
    <citation type="journal article" date="2019" name="Int. J. Syst. Evol. Microbiol.">
        <title>The Global Catalogue of Microorganisms (GCM) 10K type strain sequencing project: providing services to taxonomists for standard genome sequencing and annotation.</title>
        <authorList>
            <consortium name="The Broad Institute Genomics Platform"/>
            <consortium name="The Broad Institute Genome Sequencing Center for Infectious Disease"/>
            <person name="Wu L."/>
            <person name="Ma J."/>
        </authorList>
    </citation>
    <scope>NUCLEOTIDE SEQUENCE [LARGE SCALE GENOMIC DNA]</scope>
    <source>
        <strain evidence="11 12">JCM 9383</strain>
    </source>
</reference>
<protein>
    <recommendedName>
        <fullName evidence="2">histidine kinase</fullName>
        <ecNumber evidence="2">2.7.13.3</ecNumber>
    </recommendedName>
</protein>
<sequence>MRQIRLWIASLPRIAAGLLLGAISAVAELGIALVGGLALRQSAVVTGWARRVTEFERWRLRRFFHATTAEDTARALPYLAVRCWVGFMGGVVLLMLVYGFVASPVVLIELWTAEFTFAGKLIRAVYMVVLGIALLFLGLAGLWGLAAIDRVVGQHFLGSGREEALKRRVAELSFSRAEVITEIDAERRRIERDLHDGVQQRLVALGMLIGRARRADGPRAAELLRQAHEESQQVLHDLREVSWQVYPSALDGDGLHVALENVAERAGIDVRLHYDLDDRPPAAVETAAYFVVSEAVTNAAKHSGARSVNVHLGWKDGCVVVEVDDDGRGGADASGAGLSGLARRVAGLDGSFAVRSPQGGPTTITAELPCE</sequence>
<evidence type="ECO:0000256" key="2">
    <source>
        <dbReference type="ARBA" id="ARBA00012438"/>
    </source>
</evidence>
<keyword evidence="4" id="KW-0808">Transferase</keyword>
<evidence type="ECO:0000313" key="12">
    <source>
        <dbReference type="Proteomes" id="UP001500979"/>
    </source>
</evidence>
<keyword evidence="9" id="KW-1133">Transmembrane helix</keyword>
<keyword evidence="8" id="KW-0902">Two-component regulatory system</keyword>
<dbReference type="RefSeq" id="WP_344684816.1">
    <property type="nucleotide sequence ID" value="NZ_BAAAUX010000026.1"/>
</dbReference>
<feature type="transmembrane region" description="Helical" evidence="9">
    <location>
        <begin position="84"/>
        <end position="112"/>
    </location>
</feature>
<dbReference type="Gene3D" id="3.30.565.10">
    <property type="entry name" value="Histidine kinase-like ATPase, C-terminal domain"/>
    <property type="match status" value="1"/>
</dbReference>
<evidence type="ECO:0000256" key="6">
    <source>
        <dbReference type="ARBA" id="ARBA00022777"/>
    </source>
</evidence>